<evidence type="ECO:0000259" key="17">
    <source>
        <dbReference type="Pfam" id="PF12637"/>
    </source>
</evidence>
<evidence type="ECO:0000256" key="2">
    <source>
        <dbReference type="ARBA" id="ARBA00007405"/>
    </source>
</evidence>
<sequence>MKLAGISEKVFLDRYSLKDQKGNPLEKTPQDMWRRIAKAVSQREKKGNQKRYEKEFFLAMKDFKYVPGGRILAGAGTGFEVTFYNCFVIPSPKDSRGGILETLKRMVEIMARGGGVGINLSSLRPRGSRVRKVNGFSSGPINWAELFSVATKDIIQQGGTRRGALMLMLWDWHPDIEEFITVKQDLARINGANLSVCISDSFMEAVEKDADWPLVFPDTTDAEYDEKWNGDLEEWKKLGKKIVVRKIVKARKIWDLVADAAWKSAEPGVVFMERYNKWNNNWYWNRINCVNPCGEEGLPPWGVCNLGSVNLSAFVKGSNIDKRGKFDFIGLKKVVHAGVRFQDNIIDMDQYFFEGIRETQLEGERRIGLGTMGLGDTLIKLHMRYGSKESLVFIEKVYKIIRDEAYRTSAILAVEKGVFPKFDKDKYTKGRFIQALPKDIRETVAKQGVRNSILLMQAPTGSTSLMANTTSGIEPVFEYEFLRKDRLGEHIMRHHLYEQWYKKHEKEIKDGKVKRPEWFVSAQDLTPEEHVGVQAVIQRYVDASISKTVNAPNNHTVEDVKKLYSLAYKQGLKGIAYMREGSRAGVLERIDKTKKKEEEKPVVPTYTVKPRPMVVHGSTYRINTPVGVAFITLNTNGGTPPEPLEVFINISKPGSDVSAMAEGLGRTISLALRFASHLPALERVREIVNQLQGIGGARTMGFGKDKVRSLPDAVAKVLSMHYNLGSPMDHEQKSKGMIPQPKLISEATQASLIQQPPETKGLYDLCPACGEALLAHEEGCKKCYGCGYSEC</sequence>
<feature type="domain" description="TSCPD" evidence="17">
    <location>
        <begin position="611"/>
        <end position="722"/>
    </location>
</feature>
<comment type="function">
    <text evidence="12 14">Catalyzes the reduction of ribonucleotides to deoxyribonucleotides. May function to provide a pool of deoxyribonucleotide precursors for DNA repair during oxygen limitation and/or for immediate growth after restoration of oxygen.</text>
</comment>
<evidence type="ECO:0000256" key="5">
    <source>
        <dbReference type="ARBA" id="ARBA00022628"/>
    </source>
</evidence>
<dbReference type="SUPFAM" id="SSF51998">
    <property type="entry name" value="PFL-like glycyl radical enzymes"/>
    <property type="match status" value="1"/>
</dbReference>
<gene>
    <name evidence="18" type="ORF">AUJ42_03070</name>
</gene>
<feature type="domain" description="Ribonucleotide reductase large subunit C-terminal" evidence="16">
    <location>
        <begin position="85"/>
        <end position="578"/>
    </location>
</feature>
<dbReference type="GO" id="GO:0004748">
    <property type="term" value="F:ribonucleoside-diphosphate reductase activity, thioredoxin disulfide as acceptor"/>
    <property type="evidence" value="ECO:0007669"/>
    <property type="project" value="UniProtKB-EC"/>
</dbReference>
<keyword evidence="8 14" id="KW-0560">Oxidoreductase</keyword>
<evidence type="ECO:0000256" key="13">
    <source>
        <dbReference type="ARBA" id="ARBA00047754"/>
    </source>
</evidence>
<dbReference type="GO" id="GO:0005524">
    <property type="term" value="F:ATP binding"/>
    <property type="evidence" value="ECO:0007669"/>
    <property type="project" value="InterPro"/>
</dbReference>
<reference evidence="18 19" key="1">
    <citation type="journal article" date="2016" name="Environ. Microbiol.">
        <title>Genomic resolution of a cold subsurface aquifer community provides metabolic insights for novel microbes adapted to high CO concentrations.</title>
        <authorList>
            <person name="Probst A.J."/>
            <person name="Castelle C.J."/>
            <person name="Singh A."/>
            <person name="Brown C.T."/>
            <person name="Anantharaman K."/>
            <person name="Sharon I."/>
            <person name="Hug L.A."/>
            <person name="Burstein D."/>
            <person name="Emerson J.B."/>
            <person name="Thomas B.C."/>
            <person name="Banfield J.F."/>
        </authorList>
    </citation>
    <scope>NUCLEOTIDE SEQUENCE [LARGE SCALE GENOMIC DNA]</scope>
    <source>
        <strain evidence="18">CG1_02_44_10</strain>
    </source>
</reference>
<evidence type="ECO:0000256" key="11">
    <source>
        <dbReference type="ARBA" id="ARBA00023285"/>
    </source>
</evidence>
<dbReference type="AlphaFoldDB" id="A0A1J4RSR5"/>
<dbReference type="Gene3D" id="3.20.70.20">
    <property type="match status" value="1"/>
</dbReference>
<dbReference type="InterPro" id="IPR050862">
    <property type="entry name" value="RdRp_reductase_class-2"/>
</dbReference>
<evidence type="ECO:0000313" key="19">
    <source>
        <dbReference type="Proteomes" id="UP000182345"/>
    </source>
</evidence>
<protein>
    <recommendedName>
        <fullName evidence="4 14">Vitamin B12-dependent ribonucleotide reductase</fullName>
        <ecNumber evidence="3 14">1.17.4.1</ecNumber>
    </recommendedName>
</protein>
<keyword evidence="10" id="KW-1015">Disulfide bond</keyword>
<comment type="cofactor">
    <cofactor evidence="1 14">
        <name>adenosylcob(III)alamin</name>
        <dbReference type="ChEBI" id="CHEBI:18408"/>
    </cofactor>
</comment>
<accession>A0A1J4RSR5</accession>
<evidence type="ECO:0000256" key="6">
    <source>
        <dbReference type="ARBA" id="ARBA00022634"/>
    </source>
</evidence>
<dbReference type="UniPathway" id="UPA00326"/>
<dbReference type="InterPro" id="IPR024434">
    <property type="entry name" value="TSCPD_dom"/>
</dbReference>
<evidence type="ECO:0000256" key="12">
    <source>
        <dbReference type="ARBA" id="ARBA00025437"/>
    </source>
</evidence>
<dbReference type="CDD" id="cd02888">
    <property type="entry name" value="RNR_II_dimer"/>
    <property type="match status" value="1"/>
</dbReference>
<organism evidence="18 19">
    <name type="scientific">Candidatus Collierbacteria bacterium CG1_02_44_10</name>
    <dbReference type="NCBI Taxonomy" id="1805087"/>
    <lineage>
        <taxon>Bacteria</taxon>
        <taxon>Candidatus Collieribacteriota</taxon>
    </lineage>
</organism>
<evidence type="ECO:0000256" key="14">
    <source>
        <dbReference type="RuleBase" id="RU364064"/>
    </source>
</evidence>
<dbReference type="SUPFAM" id="SSF48168">
    <property type="entry name" value="R1 subunit of ribonucleotide reductase, N-terminal domain"/>
    <property type="match status" value="1"/>
</dbReference>
<comment type="caution">
    <text evidence="18">The sequence shown here is derived from an EMBL/GenBank/DDBJ whole genome shotgun (WGS) entry which is preliminary data.</text>
</comment>
<dbReference type="Pfam" id="PF12637">
    <property type="entry name" value="TSCPD"/>
    <property type="match status" value="1"/>
</dbReference>
<dbReference type="GO" id="GO:0071897">
    <property type="term" value="P:DNA biosynthetic process"/>
    <property type="evidence" value="ECO:0007669"/>
    <property type="project" value="UniProtKB-KW"/>
</dbReference>
<keyword evidence="5 14" id="KW-0846">Cobalamin</keyword>
<evidence type="ECO:0000259" key="16">
    <source>
        <dbReference type="Pfam" id="PF02867"/>
    </source>
</evidence>
<evidence type="ECO:0000256" key="8">
    <source>
        <dbReference type="ARBA" id="ARBA00023002"/>
    </source>
</evidence>
<dbReference type="InterPro" id="IPR013344">
    <property type="entry name" value="RNR_NrdJ/NrdZ"/>
</dbReference>
<comment type="similarity">
    <text evidence="2 14">Belongs to the ribonucleoside diphosphate reductase class-2 family.</text>
</comment>
<evidence type="ECO:0000313" key="18">
    <source>
        <dbReference type="EMBL" id="OIN90417.1"/>
    </source>
</evidence>
<evidence type="ECO:0000256" key="3">
    <source>
        <dbReference type="ARBA" id="ARBA00012274"/>
    </source>
</evidence>
<evidence type="ECO:0000259" key="15">
    <source>
        <dbReference type="Pfam" id="PF00317"/>
    </source>
</evidence>
<dbReference type="EMBL" id="MNUK01000070">
    <property type="protein sequence ID" value="OIN90417.1"/>
    <property type="molecule type" value="Genomic_DNA"/>
</dbReference>
<dbReference type="PANTHER" id="PTHR43371:SF1">
    <property type="entry name" value="RIBONUCLEOSIDE-DIPHOSPHATE REDUCTASE"/>
    <property type="match status" value="1"/>
</dbReference>
<evidence type="ECO:0000256" key="1">
    <source>
        <dbReference type="ARBA" id="ARBA00001922"/>
    </source>
</evidence>
<dbReference type="GO" id="GO:0031419">
    <property type="term" value="F:cobalamin binding"/>
    <property type="evidence" value="ECO:0007669"/>
    <property type="project" value="UniProtKB-KW"/>
</dbReference>
<evidence type="ECO:0000256" key="9">
    <source>
        <dbReference type="ARBA" id="ARBA00023116"/>
    </source>
</evidence>
<dbReference type="InterPro" id="IPR000788">
    <property type="entry name" value="RNR_lg_C"/>
</dbReference>
<feature type="domain" description="Ribonucleotide reductase large subunit N-terminal" evidence="15">
    <location>
        <begin position="5"/>
        <end position="78"/>
    </location>
</feature>
<dbReference type="EC" id="1.17.4.1" evidence="3 14"/>
<dbReference type="PRINTS" id="PR01183">
    <property type="entry name" value="RIBORDTASEM1"/>
</dbReference>
<keyword evidence="11 14" id="KW-0170">Cobalt</keyword>
<dbReference type="PANTHER" id="PTHR43371">
    <property type="entry name" value="VITAMIN B12-DEPENDENT RIBONUCLEOTIDE REDUCTASE"/>
    <property type="match status" value="1"/>
</dbReference>
<dbReference type="Pfam" id="PF00317">
    <property type="entry name" value="Ribonuc_red_lgN"/>
    <property type="match status" value="1"/>
</dbReference>
<dbReference type="GO" id="GO:0009263">
    <property type="term" value="P:deoxyribonucleotide biosynthetic process"/>
    <property type="evidence" value="ECO:0007669"/>
    <property type="project" value="UniProtKB-KW"/>
</dbReference>
<keyword evidence="7 14" id="KW-0547">Nucleotide-binding</keyword>
<keyword evidence="6 14" id="KW-0237">DNA synthesis</keyword>
<comment type="catalytic activity">
    <reaction evidence="13 14">
        <text>a 2'-deoxyribonucleoside 5'-diphosphate + [thioredoxin]-disulfide + H2O = a ribonucleoside 5'-diphosphate + [thioredoxin]-dithiol</text>
        <dbReference type="Rhea" id="RHEA:23252"/>
        <dbReference type="Rhea" id="RHEA-COMP:10698"/>
        <dbReference type="Rhea" id="RHEA-COMP:10700"/>
        <dbReference type="ChEBI" id="CHEBI:15377"/>
        <dbReference type="ChEBI" id="CHEBI:29950"/>
        <dbReference type="ChEBI" id="CHEBI:50058"/>
        <dbReference type="ChEBI" id="CHEBI:57930"/>
        <dbReference type="ChEBI" id="CHEBI:73316"/>
        <dbReference type="EC" id="1.17.4.1"/>
    </reaction>
</comment>
<dbReference type="Proteomes" id="UP000182345">
    <property type="component" value="Unassembled WGS sequence"/>
</dbReference>
<evidence type="ECO:0000256" key="10">
    <source>
        <dbReference type="ARBA" id="ARBA00023157"/>
    </source>
</evidence>
<dbReference type="NCBIfam" id="TIGR02504">
    <property type="entry name" value="NrdJ_Z"/>
    <property type="match status" value="1"/>
</dbReference>
<keyword evidence="9" id="KW-0215">Deoxyribonucleotide synthesis</keyword>
<dbReference type="Pfam" id="PF02867">
    <property type="entry name" value="Ribonuc_red_lgC"/>
    <property type="match status" value="1"/>
</dbReference>
<proteinExistence type="inferred from homology"/>
<name>A0A1J4RSR5_9BACT</name>
<dbReference type="InterPro" id="IPR013509">
    <property type="entry name" value="RNR_lsu_N"/>
</dbReference>
<dbReference type="InterPro" id="IPR008926">
    <property type="entry name" value="RNR_R1-su_N"/>
</dbReference>
<evidence type="ECO:0000256" key="7">
    <source>
        <dbReference type="ARBA" id="ARBA00022741"/>
    </source>
</evidence>
<evidence type="ECO:0000256" key="4">
    <source>
        <dbReference type="ARBA" id="ARBA00014409"/>
    </source>
</evidence>